<accession>A0A7I8VW19</accession>
<feature type="domain" description="EF-hand" evidence="3">
    <location>
        <begin position="87"/>
        <end position="122"/>
    </location>
</feature>
<evidence type="ECO:0000256" key="1">
    <source>
        <dbReference type="ARBA" id="ARBA00022737"/>
    </source>
</evidence>
<dbReference type="EMBL" id="CAJFCJ010000012">
    <property type="protein sequence ID" value="CAD5120148.1"/>
    <property type="molecule type" value="Genomic_DNA"/>
</dbReference>
<sequence length="155" mass="17249">MSTTAAPEELTEEQIELIKDMFMVFDQDGDETITIKELGTVMRALGQHPTEAELNAIIAEIDADGNGIIEFPEFVDLMSRRPWGKLGSDEELRGAFQVFDKGNDGTIDVKEIRSVLTGSGEKLTDEQLDELLNTLTPDGEGKLRYEDMVKIINDI</sequence>
<dbReference type="SMART" id="SM00054">
    <property type="entry name" value="EFh"/>
    <property type="match status" value="4"/>
</dbReference>
<dbReference type="PANTHER" id="PTHR23048:SF0">
    <property type="entry name" value="CALMODULIN LIKE 3"/>
    <property type="match status" value="1"/>
</dbReference>
<protein>
    <submittedName>
        <fullName evidence="4">DgyrCDS8724</fullName>
    </submittedName>
</protein>
<dbReference type="SUPFAM" id="SSF47473">
    <property type="entry name" value="EF-hand"/>
    <property type="match status" value="1"/>
</dbReference>
<dbReference type="AlphaFoldDB" id="A0A7I8VW19"/>
<dbReference type="PROSITE" id="PS00018">
    <property type="entry name" value="EF_HAND_1"/>
    <property type="match status" value="1"/>
</dbReference>
<gene>
    <name evidence="4" type="ORF">DGYR_LOCUS8280</name>
</gene>
<dbReference type="GO" id="GO:0016460">
    <property type="term" value="C:myosin II complex"/>
    <property type="evidence" value="ECO:0007669"/>
    <property type="project" value="TreeGrafter"/>
</dbReference>
<evidence type="ECO:0000259" key="3">
    <source>
        <dbReference type="PROSITE" id="PS50222"/>
    </source>
</evidence>
<reference evidence="4 5" key="1">
    <citation type="submission" date="2020-08" db="EMBL/GenBank/DDBJ databases">
        <authorList>
            <person name="Hejnol A."/>
        </authorList>
    </citation>
    <scope>NUCLEOTIDE SEQUENCE [LARGE SCALE GENOMIC DNA]</scope>
</reference>
<evidence type="ECO:0000313" key="4">
    <source>
        <dbReference type="EMBL" id="CAD5120148.1"/>
    </source>
</evidence>
<dbReference type="FunFam" id="1.10.238.10:FF:000178">
    <property type="entry name" value="Calmodulin-2 A"/>
    <property type="match status" value="1"/>
</dbReference>
<dbReference type="InterPro" id="IPR050230">
    <property type="entry name" value="CALM/Myosin/TropC-like"/>
</dbReference>
<dbReference type="PRINTS" id="PR00450">
    <property type="entry name" value="RECOVERIN"/>
</dbReference>
<evidence type="ECO:0000256" key="2">
    <source>
        <dbReference type="ARBA" id="ARBA00022837"/>
    </source>
</evidence>
<dbReference type="GO" id="GO:0005509">
    <property type="term" value="F:calcium ion binding"/>
    <property type="evidence" value="ECO:0007669"/>
    <property type="project" value="InterPro"/>
</dbReference>
<dbReference type="PANTHER" id="PTHR23048">
    <property type="entry name" value="MYOSIN LIGHT CHAIN 1, 3"/>
    <property type="match status" value="1"/>
</dbReference>
<feature type="domain" description="EF-hand" evidence="3">
    <location>
        <begin position="13"/>
        <end position="48"/>
    </location>
</feature>
<name>A0A7I8VW19_9ANNE</name>
<organism evidence="4 5">
    <name type="scientific">Dimorphilus gyrociliatus</name>
    <dbReference type="NCBI Taxonomy" id="2664684"/>
    <lineage>
        <taxon>Eukaryota</taxon>
        <taxon>Metazoa</taxon>
        <taxon>Spiralia</taxon>
        <taxon>Lophotrochozoa</taxon>
        <taxon>Annelida</taxon>
        <taxon>Polychaeta</taxon>
        <taxon>Polychaeta incertae sedis</taxon>
        <taxon>Dinophilidae</taxon>
        <taxon>Dimorphilus</taxon>
    </lineage>
</organism>
<proteinExistence type="predicted"/>
<dbReference type="InterPro" id="IPR018247">
    <property type="entry name" value="EF_Hand_1_Ca_BS"/>
</dbReference>
<keyword evidence="5" id="KW-1185">Reference proteome</keyword>
<dbReference type="InterPro" id="IPR002048">
    <property type="entry name" value="EF_hand_dom"/>
</dbReference>
<dbReference type="Proteomes" id="UP000549394">
    <property type="component" value="Unassembled WGS sequence"/>
</dbReference>
<keyword evidence="2" id="KW-0106">Calcium</keyword>
<feature type="domain" description="EF-hand" evidence="3">
    <location>
        <begin position="49"/>
        <end position="84"/>
    </location>
</feature>
<keyword evidence="1" id="KW-0677">Repeat</keyword>
<dbReference type="Pfam" id="PF13499">
    <property type="entry name" value="EF-hand_7"/>
    <property type="match status" value="2"/>
</dbReference>
<dbReference type="InterPro" id="IPR011992">
    <property type="entry name" value="EF-hand-dom_pair"/>
</dbReference>
<dbReference type="CDD" id="cd00051">
    <property type="entry name" value="EFh"/>
    <property type="match status" value="1"/>
</dbReference>
<comment type="caution">
    <text evidence="4">The sequence shown here is derived from an EMBL/GenBank/DDBJ whole genome shotgun (WGS) entry which is preliminary data.</text>
</comment>
<dbReference type="OrthoDB" id="6056548at2759"/>
<evidence type="ECO:0000313" key="5">
    <source>
        <dbReference type="Proteomes" id="UP000549394"/>
    </source>
</evidence>
<dbReference type="PROSITE" id="PS50222">
    <property type="entry name" value="EF_HAND_2"/>
    <property type="match status" value="3"/>
</dbReference>
<dbReference type="Gene3D" id="1.10.238.10">
    <property type="entry name" value="EF-hand"/>
    <property type="match status" value="2"/>
</dbReference>